<dbReference type="SUPFAM" id="SSF82185">
    <property type="entry name" value="Histone H3 K4-specific methyltransferase SET7/9 N-terminal domain"/>
    <property type="match status" value="1"/>
</dbReference>
<reference evidence="1 2" key="1">
    <citation type="journal article" date="2013" name="PLoS ONE">
        <title>Predicting the Proteins of Angomonas deanei, Strigomonas culicis and Their Respective Endosymbionts Reveals New Aspects of the Trypanosomatidae Family.</title>
        <authorList>
            <person name="Motta M.C."/>
            <person name="Martins A.C."/>
            <person name="de Souza S.S."/>
            <person name="Catta-Preta C.M."/>
            <person name="Silva R."/>
            <person name="Klein C.C."/>
            <person name="de Almeida L.G."/>
            <person name="de Lima Cunha O."/>
            <person name="Ciapina L.P."/>
            <person name="Brocchi M."/>
            <person name="Colabardini A.C."/>
            <person name="de Araujo Lima B."/>
            <person name="Machado C.R."/>
            <person name="de Almeida Soares C.M."/>
            <person name="Probst C.M."/>
            <person name="de Menezes C.B."/>
            <person name="Thompson C.E."/>
            <person name="Bartholomeu D.C."/>
            <person name="Gradia D.F."/>
            <person name="Pavoni D.P."/>
            <person name="Grisard E.C."/>
            <person name="Fantinatti-Garboggini F."/>
            <person name="Marchini F.K."/>
            <person name="Rodrigues-Luiz G.F."/>
            <person name="Wagner G."/>
            <person name="Goldman G.H."/>
            <person name="Fietto J.L."/>
            <person name="Elias M.C."/>
            <person name="Goldman M.H."/>
            <person name="Sagot M.F."/>
            <person name="Pereira M."/>
            <person name="Stoco P.H."/>
            <person name="de Mendonca-Neto R.P."/>
            <person name="Teixeira S.M."/>
            <person name="Maciel T.E."/>
            <person name="de Oliveira Mendes T.A."/>
            <person name="Urmenyi T.P."/>
            <person name="de Souza W."/>
            <person name="Schenkman S."/>
            <person name="de Vasconcelos A.T."/>
        </authorList>
    </citation>
    <scope>NUCLEOTIDE SEQUENCE [LARGE SCALE GENOMIC DNA]</scope>
</reference>
<sequence length="101" mass="11685">MCITSGNSGASERREDMWENNVEHGARTYVYAGGDCYEGRWRNAKKHGNSTRLHLDGERSEGRCQRCMMRRNGTQCHSHDTRCARTWRRHTGTNLWPDGGR</sequence>
<accession>S9TIH5</accession>
<proteinExistence type="predicted"/>
<evidence type="ECO:0000313" key="1">
    <source>
        <dbReference type="EMBL" id="EPY16143.1"/>
    </source>
</evidence>
<dbReference type="Proteomes" id="UP000015354">
    <property type="component" value="Unassembled WGS sequence"/>
</dbReference>
<organism evidence="1 2">
    <name type="scientific">Strigomonas culicis</name>
    <dbReference type="NCBI Taxonomy" id="28005"/>
    <lineage>
        <taxon>Eukaryota</taxon>
        <taxon>Discoba</taxon>
        <taxon>Euglenozoa</taxon>
        <taxon>Kinetoplastea</taxon>
        <taxon>Metakinetoplastina</taxon>
        <taxon>Trypanosomatida</taxon>
        <taxon>Trypanosomatidae</taxon>
        <taxon>Strigomonadinae</taxon>
        <taxon>Strigomonas</taxon>
    </lineage>
</organism>
<dbReference type="EMBL" id="ATMH01011492">
    <property type="protein sequence ID" value="EPY16143.1"/>
    <property type="molecule type" value="Genomic_DNA"/>
</dbReference>
<dbReference type="AlphaFoldDB" id="S9TIH5"/>
<name>S9TIH5_9TRYP</name>
<protein>
    <submittedName>
        <fullName evidence="1">Uncharacterized protein</fullName>
    </submittedName>
</protein>
<dbReference type="Gene3D" id="2.20.110.10">
    <property type="entry name" value="Histone H3 K4-specific methyltransferase SET7/9 N-terminal domain"/>
    <property type="match status" value="1"/>
</dbReference>
<comment type="caution">
    <text evidence="1">The sequence shown here is derived from an EMBL/GenBank/DDBJ whole genome shotgun (WGS) entry which is preliminary data.</text>
</comment>
<evidence type="ECO:0000313" key="2">
    <source>
        <dbReference type="Proteomes" id="UP000015354"/>
    </source>
</evidence>
<keyword evidence="2" id="KW-1185">Reference proteome</keyword>
<gene>
    <name evidence="1" type="ORF">STCU_11528</name>
</gene>